<dbReference type="RefSeq" id="WP_345214232.1">
    <property type="nucleotide sequence ID" value="NZ_BAABFT010000027.1"/>
</dbReference>
<evidence type="ECO:0000313" key="8">
    <source>
        <dbReference type="Proteomes" id="UP001500582"/>
    </source>
</evidence>
<evidence type="ECO:0000313" key="7">
    <source>
        <dbReference type="EMBL" id="GAA4340908.1"/>
    </source>
</evidence>
<dbReference type="Pfam" id="PF08281">
    <property type="entry name" value="Sigma70_r4_2"/>
    <property type="match status" value="1"/>
</dbReference>
<comment type="similarity">
    <text evidence="1">Belongs to the sigma-70 factor family. ECF subfamily.</text>
</comment>
<name>A0ABP8HLB0_9SPHI</name>
<keyword evidence="4" id="KW-0804">Transcription</keyword>
<reference evidence="8" key="1">
    <citation type="journal article" date="2019" name="Int. J. Syst. Evol. Microbiol.">
        <title>The Global Catalogue of Microorganisms (GCM) 10K type strain sequencing project: providing services to taxonomists for standard genome sequencing and annotation.</title>
        <authorList>
            <consortium name="The Broad Institute Genomics Platform"/>
            <consortium name="The Broad Institute Genome Sequencing Center for Infectious Disease"/>
            <person name="Wu L."/>
            <person name="Ma J."/>
        </authorList>
    </citation>
    <scope>NUCLEOTIDE SEQUENCE [LARGE SCALE GENOMIC DNA]</scope>
    <source>
        <strain evidence="8">JCM 17705</strain>
    </source>
</reference>
<evidence type="ECO:0000256" key="2">
    <source>
        <dbReference type="ARBA" id="ARBA00023015"/>
    </source>
</evidence>
<feature type="domain" description="RNA polymerase sigma factor 70 region 4 type 2" evidence="6">
    <location>
        <begin position="142"/>
        <end position="194"/>
    </location>
</feature>
<dbReference type="PANTHER" id="PTHR43133:SF46">
    <property type="entry name" value="RNA POLYMERASE SIGMA-70 FACTOR ECF SUBFAMILY"/>
    <property type="match status" value="1"/>
</dbReference>
<keyword evidence="3" id="KW-0731">Sigma factor</keyword>
<gene>
    <name evidence="7" type="ORF">GCM10023149_52730</name>
</gene>
<dbReference type="Gene3D" id="1.10.10.10">
    <property type="entry name" value="Winged helix-like DNA-binding domain superfamily/Winged helix DNA-binding domain"/>
    <property type="match status" value="1"/>
</dbReference>
<organism evidence="7 8">
    <name type="scientific">Mucilaginibacter gynuensis</name>
    <dbReference type="NCBI Taxonomy" id="1302236"/>
    <lineage>
        <taxon>Bacteria</taxon>
        <taxon>Pseudomonadati</taxon>
        <taxon>Bacteroidota</taxon>
        <taxon>Sphingobacteriia</taxon>
        <taxon>Sphingobacteriales</taxon>
        <taxon>Sphingobacteriaceae</taxon>
        <taxon>Mucilaginibacter</taxon>
    </lineage>
</organism>
<dbReference type="NCBIfam" id="TIGR02937">
    <property type="entry name" value="sigma70-ECF"/>
    <property type="match status" value="1"/>
</dbReference>
<protein>
    <submittedName>
        <fullName evidence="7">Sigma-70 family RNA polymerase sigma factor</fullName>
    </submittedName>
</protein>
<evidence type="ECO:0000256" key="4">
    <source>
        <dbReference type="ARBA" id="ARBA00023163"/>
    </source>
</evidence>
<dbReference type="Proteomes" id="UP001500582">
    <property type="component" value="Unassembled WGS sequence"/>
</dbReference>
<feature type="domain" description="RNA polymerase sigma-70 region 2" evidence="5">
    <location>
        <begin position="49"/>
        <end position="113"/>
    </location>
</feature>
<dbReference type="InterPro" id="IPR036388">
    <property type="entry name" value="WH-like_DNA-bd_sf"/>
</dbReference>
<dbReference type="InterPro" id="IPR013324">
    <property type="entry name" value="RNA_pol_sigma_r3/r4-like"/>
</dbReference>
<dbReference type="InterPro" id="IPR039425">
    <property type="entry name" value="RNA_pol_sigma-70-like"/>
</dbReference>
<evidence type="ECO:0000256" key="1">
    <source>
        <dbReference type="ARBA" id="ARBA00010641"/>
    </source>
</evidence>
<dbReference type="CDD" id="cd06171">
    <property type="entry name" value="Sigma70_r4"/>
    <property type="match status" value="1"/>
</dbReference>
<accession>A0ABP8HLB0</accession>
<dbReference type="Gene3D" id="1.10.1740.10">
    <property type="match status" value="1"/>
</dbReference>
<dbReference type="SUPFAM" id="SSF88659">
    <property type="entry name" value="Sigma3 and sigma4 domains of RNA polymerase sigma factors"/>
    <property type="match status" value="1"/>
</dbReference>
<sequence length="206" mass="23834">MSFLTFTLPNKDRHITRHQERLMHQTKSITESEIVSQCKKGSLKYQEVLYKQYYGYAMGVGLRYSINRDDALEAVNDAFIKVFNNIHTYNEDKPFKAWLRTVVVNTAIDQRRKGLKFQLNTDIDDAPQIGYNASVVGTLNAQDILKLLNELPAIQSTIFNLYEIDGYNHDEIATMLDIPVSSSRVYLSRAKERLRKILSTEEQSYE</sequence>
<dbReference type="InterPro" id="IPR014284">
    <property type="entry name" value="RNA_pol_sigma-70_dom"/>
</dbReference>
<comment type="caution">
    <text evidence="7">The sequence shown here is derived from an EMBL/GenBank/DDBJ whole genome shotgun (WGS) entry which is preliminary data.</text>
</comment>
<dbReference type="InterPro" id="IPR013325">
    <property type="entry name" value="RNA_pol_sigma_r2"/>
</dbReference>
<evidence type="ECO:0000259" key="5">
    <source>
        <dbReference type="Pfam" id="PF04542"/>
    </source>
</evidence>
<evidence type="ECO:0000256" key="3">
    <source>
        <dbReference type="ARBA" id="ARBA00023082"/>
    </source>
</evidence>
<proteinExistence type="inferred from homology"/>
<dbReference type="EMBL" id="BAABFT010000027">
    <property type="protein sequence ID" value="GAA4340908.1"/>
    <property type="molecule type" value="Genomic_DNA"/>
</dbReference>
<dbReference type="Pfam" id="PF04542">
    <property type="entry name" value="Sigma70_r2"/>
    <property type="match status" value="1"/>
</dbReference>
<dbReference type="PANTHER" id="PTHR43133">
    <property type="entry name" value="RNA POLYMERASE ECF-TYPE SIGMA FACTO"/>
    <property type="match status" value="1"/>
</dbReference>
<dbReference type="InterPro" id="IPR013249">
    <property type="entry name" value="RNA_pol_sigma70_r4_t2"/>
</dbReference>
<keyword evidence="8" id="KW-1185">Reference proteome</keyword>
<dbReference type="SUPFAM" id="SSF88946">
    <property type="entry name" value="Sigma2 domain of RNA polymerase sigma factors"/>
    <property type="match status" value="1"/>
</dbReference>
<dbReference type="InterPro" id="IPR007627">
    <property type="entry name" value="RNA_pol_sigma70_r2"/>
</dbReference>
<keyword evidence="2" id="KW-0805">Transcription regulation</keyword>
<evidence type="ECO:0000259" key="6">
    <source>
        <dbReference type="Pfam" id="PF08281"/>
    </source>
</evidence>